<accession>A0A6N7VVH9</accession>
<organism evidence="1 2">
    <name type="scientific">Eisenbergiella porci</name>
    <dbReference type="NCBI Taxonomy" id="2652274"/>
    <lineage>
        <taxon>Bacteria</taxon>
        <taxon>Bacillati</taxon>
        <taxon>Bacillota</taxon>
        <taxon>Clostridia</taxon>
        <taxon>Lachnospirales</taxon>
        <taxon>Lachnospiraceae</taxon>
        <taxon>Eisenbergiella</taxon>
    </lineage>
</organism>
<reference evidence="1 2" key="1">
    <citation type="submission" date="2019-08" db="EMBL/GenBank/DDBJ databases">
        <title>In-depth cultivation of the pig gut microbiome towards novel bacterial diversity and tailored functional studies.</title>
        <authorList>
            <person name="Wylensek D."/>
            <person name="Hitch T.C.A."/>
            <person name="Clavel T."/>
        </authorList>
    </citation>
    <scope>NUCLEOTIDE SEQUENCE [LARGE SCALE GENOMIC DNA]</scope>
    <source>
        <strain evidence="1 2">WCA-389-WT-23B</strain>
    </source>
</reference>
<dbReference type="RefSeq" id="WP_154463098.1">
    <property type="nucleotide sequence ID" value="NZ_JAXDZL010000049.1"/>
</dbReference>
<gene>
    <name evidence="1" type="ORF">FYJ45_01210</name>
</gene>
<evidence type="ECO:0000313" key="1">
    <source>
        <dbReference type="EMBL" id="MSS87019.1"/>
    </source>
</evidence>
<name>A0A6N7VVH9_9FIRM</name>
<proteinExistence type="predicted"/>
<dbReference type="GeneID" id="86051702"/>
<dbReference type="Proteomes" id="UP000436047">
    <property type="component" value="Unassembled WGS sequence"/>
</dbReference>
<keyword evidence="2" id="KW-1185">Reference proteome</keyword>
<comment type="caution">
    <text evidence="1">The sequence shown here is derived from an EMBL/GenBank/DDBJ whole genome shotgun (WGS) entry which is preliminary data.</text>
</comment>
<evidence type="ECO:0000313" key="2">
    <source>
        <dbReference type="Proteomes" id="UP000436047"/>
    </source>
</evidence>
<dbReference type="EMBL" id="VUMI01000002">
    <property type="protein sequence ID" value="MSS87019.1"/>
    <property type="molecule type" value="Genomic_DNA"/>
</dbReference>
<protein>
    <submittedName>
        <fullName evidence="1">Uncharacterized protein</fullName>
    </submittedName>
</protein>
<dbReference type="AlphaFoldDB" id="A0A6N7VVH9"/>
<sequence length="254" mass="29316">MKMLLVLFDKQGQILLCRNPSGYSVPTNGAEVDEGFGFGSPQEENRWFWENCGLLVYRRYICFYMDYCAAVFELYGEGNVGKEFIWMDSGSLDKFIVGNSLTVLLKAVVTEKQDAFSSKIPLLHNYTAEGIMKRIDNFPSEVSGIFAFLNEQSNAVDVHVTRRQLPQEMQEKIKNTYLKQWETYGTGKDILRIYETVERLKDFFMVLADADWLMETIEAVGGKVPEGSMDSWLLMRRIYYFRRVLGRFLAGDNN</sequence>